<keyword evidence="1" id="KW-0479">Metal-binding</keyword>
<keyword evidence="4" id="KW-0695">RNA-directed DNA polymerase</keyword>
<dbReference type="Pfam" id="PF00098">
    <property type="entry name" value="zf-CCHC"/>
    <property type="match status" value="1"/>
</dbReference>
<evidence type="ECO:0000259" key="2">
    <source>
        <dbReference type="PROSITE" id="PS50158"/>
    </source>
</evidence>
<keyword evidence="4" id="KW-0808">Transferase</keyword>
<evidence type="ECO:0000313" key="4">
    <source>
        <dbReference type="EMBL" id="GJS89425.1"/>
    </source>
</evidence>
<evidence type="ECO:0000313" key="5">
    <source>
        <dbReference type="Proteomes" id="UP001151760"/>
    </source>
</evidence>
<dbReference type="InterPro" id="IPR000477">
    <property type="entry name" value="RT_dom"/>
</dbReference>
<evidence type="ECO:0000256" key="1">
    <source>
        <dbReference type="PROSITE-ProRule" id="PRU00047"/>
    </source>
</evidence>
<dbReference type="SUPFAM" id="SSF56672">
    <property type="entry name" value="DNA/RNA polymerases"/>
    <property type="match status" value="1"/>
</dbReference>
<accession>A0ABQ4ZK82</accession>
<keyword evidence="4" id="KW-0548">Nucleotidyltransferase</keyword>
<sequence>MKRMGFEVKWCKWIESCLHSATMSILVNGSPTKEFRLGRGVRQGDPLSPFLFILAAEGLNAIVNEAVDKGIFRGVRIGDNRVMVSHLQYADDTIFFGEWSKEDARSLMCILKCFEEASGLQVNYNKRKLYEVGVNDRDISAMARWMKCSVGEFLFTYLGLPIGENTRRIGAWNPVIDKFKKRLAEWKAKSMSFGGRLTLVKLVLGSLPLYYFLMFRVPLHMSQGGLLGGGGFGGTIVNGTYEDLSDKEKLSRLDLIVISSIPNIVVQGLPSDVTLLSINTKFSKGHFGTELRFFCRTSLSGTHFNPSVPQNAYLPLIIPQQPQAEFPTKRLLAVVLTHVIPFVQDGRVTVQQVQGRQGQNVVGLGSQGNASGSRGNTSGQAKVVKCYNCQGEGHMARQCTQPKIRRDAIWFKEKVLLVQAQAEGKELDEEQSAFLVDPGVADGQVAQTITYNTTFQTDDDLDAYDSDCDDISSAKAVLMANLSSCDSNVLSEVPYSDTSQNDTMNQSVHEFQYSELSSIVDYLDNELTSDSNIIPYSQYLEETQHAIVQNTNTSAQQNSMILSMFEQMSNHATN</sequence>
<dbReference type="GO" id="GO:0003964">
    <property type="term" value="F:RNA-directed DNA polymerase activity"/>
    <property type="evidence" value="ECO:0007669"/>
    <property type="project" value="UniProtKB-KW"/>
</dbReference>
<dbReference type="PROSITE" id="PS50158">
    <property type="entry name" value="ZF_CCHC"/>
    <property type="match status" value="1"/>
</dbReference>
<dbReference type="InterPro" id="IPR043502">
    <property type="entry name" value="DNA/RNA_pol_sf"/>
</dbReference>
<comment type="caution">
    <text evidence="4">The sequence shown here is derived from an EMBL/GenBank/DDBJ whole genome shotgun (WGS) entry which is preliminary data.</text>
</comment>
<dbReference type="SMART" id="SM00343">
    <property type="entry name" value="ZnF_C2HC"/>
    <property type="match status" value="1"/>
</dbReference>
<dbReference type="EMBL" id="BQNB010011349">
    <property type="protein sequence ID" value="GJS89425.1"/>
    <property type="molecule type" value="Genomic_DNA"/>
</dbReference>
<gene>
    <name evidence="4" type="ORF">Tco_0772061</name>
</gene>
<dbReference type="InterPro" id="IPR036875">
    <property type="entry name" value="Znf_CCHC_sf"/>
</dbReference>
<dbReference type="PANTHER" id="PTHR33116">
    <property type="entry name" value="REVERSE TRANSCRIPTASE ZINC-BINDING DOMAIN-CONTAINING PROTEIN-RELATED-RELATED"/>
    <property type="match status" value="1"/>
</dbReference>
<keyword evidence="1" id="KW-0863">Zinc-finger</keyword>
<feature type="domain" description="CCHC-type" evidence="2">
    <location>
        <begin position="385"/>
        <end position="401"/>
    </location>
</feature>
<dbReference type="Gene3D" id="4.10.60.10">
    <property type="entry name" value="Zinc finger, CCHC-type"/>
    <property type="match status" value="1"/>
</dbReference>
<protein>
    <submittedName>
        <fullName evidence="4">Reverse transcriptase domain, reverse transcriptase zinc-binding domain protein</fullName>
    </submittedName>
</protein>
<feature type="domain" description="Reverse transcriptase" evidence="3">
    <location>
        <begin position="1"/>
        <end position="162"/>
    </location>
</feature>
<dbReference type="Proteomes" id="UP001151760">
    <property type="component" value="Unassembled WGS sequence"/>
</dbReference>
<dbReference type="Pfam" id="PF00078">
    <property type="entry name" value="RVT_1"/>
    <property type="match status" value="1"/>
</dbReference>
<reference evidence="4" key="1">
    <citation type="journal article" date="2022" name="Int. J. Mol. Sci.">
        <title>Draft Genome of Tanacetum Coccineum: Genomic Comparison of Closely Related Tanacetum-Family Plants.</title>
        <authorList>
            <person name="Yamashiro T."/>
            <person name="Shiraishi A."/>
            <person name="Nakayama K."/>
            <person name="Satake H."/>
        </authorList>
    </citation>
    <scope>NUCLEOTIDE SEQUENCE</scope>
</reference>
<dbReference type="SUPFAM" id="SSF57756">
    <property type="entry name" value="Retrovirus zinc finger-like domains"/>
    <property type="match status" value="1"/>
</dbReference>
<proteinExistence type="predicted"/>
<organism evidence="4 5">
    <name type="scientific">Tanacetum coccineum</name>
    <dbReference type="NCBI Taxonomy" id="301880"/>
    <lineage>
        <taxon>Eukaryota</taxon>
        <taxon>Viridiplantae</taxon>
        <taxon>Streptophyta</taxon>
        <taxon>Embryophyta</taxon>
        <taxon>Tracheophyta</taxon>
        <taxon>Spermatophyta</taxon>
        <taxon>Magnoliopsida</taxon>
        <taxon>eudicotyledons</taxon>
        <taxon>Gunneridae</taxon>
        <taxon>Pentapetalae</taxon>
        <taxon>asterids</taxon>
        <taxon>campanulids</taxon>
        <taxon>Asterales</taxon>
        <taxon>Asteraceae</taxon>
        <taxon>Asteroideae</taxon>
        <taxon>Anthemideae</taxon>
        <taxon>Anthemidinae</taxon>
        <taxon>Tanacetum</taxon>
    </lineage>
</organism>
<dbReference type="InterPro" id="IPR001878">
    <property type="entry name" value="Znf_CCHC"/>
</dbReference>
<keyword evidence="5" id="KW-1185">Reference proteome</keyword>
<dbReference type="PANTHER" id="PTHR33116:SF78">
    <property type="entry name" value="OS12G0587133 PROTEIN"/>
    <property type="match status" value="1"/>
</dbReference>
<keyword evidence="1" id="KW-0862">Zinc</keyword>
<evidence type="ECO:0000259" key="3">
    <source>
        <dbReference type="PROSITE" id="PS50878"/>
    </source>
</evidence>
<reference evidence="4" key="2">
    <citation type="submission" date="2022-01" db="EMBL/GenBank/DDBJ databases">
        <authorList>
            <person name="Yamashiro T."/>
            <person name="Shiraishi A."/>
            <person name="Satake H."/>
            <person name="Nakayama K."/>
        </authorList>
    </citation>
    <scope>NUCLEOTIDE SEQUENCE</scope>
</reference>
<name>A0ABQ4ZK82_9ASTR</name>
<dbReference type="PROSITE" id="PS50878">
    <property type="entry name" value="RT_POL"/>
    <property type="match status" value="1"/>
</dbReference>